<protein>
    <recommendedName>
        <fullName evidence="3">Polyketide cyclase / dehydrase and lipid transport</fullName>
    </recommendedName>
</protein>
<dbReference type="Gene3D" id="3.30.530.20">
    <property type="match status" value="1"/>
</dbReference>
<evidence type="ECO:0000313" key="1">
    <source>
        <dbReference type="EMBL" id="MEO1770696.1"/>
    </source>
</evidence>
<name>A0ABV0EQ72_9ENTE</name>
<evidence type="ECO:0000313" key="2">
    <source>
        <dbReference type="Proteomes" id="UP000664357"/>
    </source>
</evidence>
<dbReference type="InterPro" id="IPR019587">
    <property type="entry name" value="Polyketide_cyclase/dehydratase"/>
</dbReference>
<sequence>MTVSTIEAIIHAKIEDVWQLVTQLENSEWRSDIDRIDIIKEGKSFIEYTPTGYPTHFAVTKFQPPNFYSFTMNNDNMKGTWQGVMIAKGNCTQLKFTEEVYAKKIFLRPFVKFYLAKQQKQYVQDLKKYLEK</sequence>
<evidence type="ECO:0008006" key="3">
    <source>
        <dbReference type="Google" id="ProtNLM"/>
    </source>
</evidence>
<dbReference type="InterPro" id="IPR023393">
    <property type="entry name" value="START-like_dom_sf"/>
</dbReference>
<organism evidence="1 2">
    <name type="scientific">Candidatus Enterococcus ferrettii</name>
    <dbReference type="NCBI Taxonomy" id="2815324"/>
    <lineage>
        <taxon>Bacteria</taxon>
        <taxon>Bacillati</taxon>
        <taxon>Bacillota</taxon>
        <taxon>Bacilli</taxon>
        <taxon>Lactobacillales</taxon>
        <taxon>Enterococcaceae</taxon>
        <taxon>Enterococcus</taxon>
    </lineage>
</organism>
<reference evidence="1 2" key="2">
    <citation type="submission" date="2024-02" db="EMBL/GenBank/DDBJ databases">
        <title>The Genome Sequence of Enterococcus sp. DIV0159.</title>
        <authorList>
            <person name="Earl A."/>
            <person name="Manson A."/>
            <person name="Gilmore M."/>
            <person name="Sanders J."/>
            <person name="Shea T."/>
            <person name="Howe W."/>
            <person name="Livny J."/>
            <person name="Cuomo C."/>
            <person name="Neafsey D."/>
            <person name="Birren B."/>
        </authorList>
    </citation>
    <scope>NUCLEOTIDE SEQUENCE [LARGE SCALE GENOMIC DNA]</scope>
    <source>
        <strain evidence="1 2">665A</strain>
    </source>
</reference>
<dbReference type="Proteomes" id="UP000664357">
    <property type="component" value="Unassembled WGS sequence"/>
</dbReference>
<dbReference type="SUPFAM" id="SSF55961">
    <property type="entry name" value="Bet v1-like"/>
    <property type="match status" value="1"/>
</dbReference>
<accession>A0ABV0EQ72</accession>
<keyword evidence="2" id="KW-1185">Reference proteome</keyword>
<gene>
    <name evidence="1" type="ORF">JZO67_002649</name>
</gene>
<reference evidence="1 2" key="1">
    <citation type="submission" date="2021-03" db="EMBL/GenBank/DDBJ databases">
        <authorList>
            <person name="Gilmore M.S."/>
            <person name="Schwartzman J."/>
            <person name="Van Tyne D."/>
            <person name="Martin M."/>
            <person name="Earl A.M."/>
            <person name="Manson A.L."/>
            <person name="Straub T."/>
            <person name="Salamzade R."/>
            <person name="Saavedra J."/>
            <person name="Lebreton F."/>
            <person name="Prichula J."/>
            <person name="Schaufler K."/>
            <person name="Gaca A."/>
            <person name="Sgardioli B."/>
            <person name="Wagenaar J."/>
            <person name="Strong T."/>
        </authorList>
    </citation>
    <scope>NUCLEOTIDE SEQUENCE [LARGE SCALE GENOMIC DNA]</scope>
    <source>
        <strain evidence="1 2">665A</strain>
    </source>
</reference>
<dbReference type="Pfam" id="PF10604">
    <property type="entry name" value="Polyketide_cyc2"/>
    <property type="match status" value="1"/>
</dbReference>
<comment type="caution">
    <text evidence="1">The sequence shown here is derived from an EMBL/GenBank/DDBJ whole genome shotgun (WGS) entry which is preliminary data.</text>
</comment>
<dbReference type="EMBL" id="JAFREL020000002">
    <property type="protein sequence ID" value="MEO1770696.1"/>
    <property type="molecule type" value="Genomic_DNA"/>
</dbReference>
<proteinExistence type="predicted"/>
<dbReference type="RefSeq" id="WP_207703652.1">
    <property type="nucleotide sequence ID" value="NZ_JAFREL020000002.1"/>
</dbReference>